<sequence length="393" mass="42341">MTPPGLSLARLLSARGVVQDPAWHRALLAVDRSAFVPDTVWVRSGADPGGYDLFTARPRTDPDVARWISEDYALMTQVDDGRPAGPGGSGIVPTSSISQPSLVVRMLEALDARDGDTVLEVGTGTGYNTALLCERFGDQSVTSIEVDPAVAEDARTRLHAAGYKPRLLVGEGADPPPGPYDHVLATVAARRVPPAWVAQTRSGGTIVTPWGPGFTSAALLRLEASEKAARGRMVGDAAFMWLRDQRQQVRPWREFVNENDPEAVTEFRALNPRVVADRSPGWGVVLGWLVPDLAYTAFEAAEDNVEAAGEATVYVYDRAGSWALAEYEPGGGPYETRRGGVRDLWGEITRARQVWCETGRPGRDRLGVTVGADGGHTLWVDRPEQAIAARPGP</sequence>
<dbReference type="AlphaFoldDB" id="A0A4P6Q7K4"/>
<comment type="subcellular location">
    <subcellularLocation>
        <location evidence="1">Cytoplasm</location>
    </subcellularLocation>
</comment>
<dbReference type="PANTHER" id="PTHR11579:SF0">
    <property type="entry name" value="PROTEIN-L-ISOASPARTATE(D-ASPARTATE) O-METHYLTRANSFERASE"/>
    <property type="match status" value="1"/>
</dbReference>
<dbReference type="EMBL" id="CP036456">
    <property type="protein sequence ID" value="QBI56778.1"/>
    <property type="molecule type" value="Genomic_DNA"/>
</dbReference>
<evidence type="ECO:0000256" key="4">
    <source>
        <dbReference type="ARBA" id="ARBA00013346"/>
    </source>
</evidence>
<keyword evidence="13" id="KW-1185">Reference proteome</keyword>
<dbReference type="GO" id="GO:0032259">
    <property type="term" value="P:methylation"/>
    <property type="evidence" value="ECO:0007669"/>
    <property type="project" value="UniProtKB-KW"/>
</dbReference>
<evidence type="ECO:0000256" key="1">
    <source>
        <dbReference type="ARBA" id="ARBA00004496"/>
    </source>
</evidence>
<name>A0A4P6Q7K4_9ACTN</name>
<dbReference type="RefSeq" id="WP_131102948.1">
    <property type="nucleotide sequence ID" value="NZ_CP036456.1"/>
</dbReference>
<reference evidence="12 13" key="1">
    <citation type="submission" date="2019-02" db="EMBL/GenBank/DDBJ databases">
        <authorList>
            <person name="Khodamoradi S."/>
            <person name="Hahnke R.L."/>
            <person name="Kaempfer P."/>
            <person name="Schumann P."/>
            <person name="Rohde M."/>
            <person name="Steinert M."/>
            <person name="Luzhetskyy A."/>
            <person name="Wink J."/>
            <person name="Ruckert C."/>
        </authorList>
    </citation>
    <scope>NUCLEOTIDE SEQUENCE [LARGE SCALE GENOMIC DNA]</scope>
    <source>
        <strain evidence="12 13">M2</strain>
        <plasmid evidence="13">phim2</plasmid>
    </source>
</reference>
<keyword evidence="6 12" id="KW-0489">Methyltransferase</keyword>
<evidence type="ECO:0000256" key="3">
    <source>
        <dbReference type="ARBA" id="ARBA00011890"/>
    </source>
</evidence>
<dbReference type="PANTHER" id="PTHR11579">
    <property type="entry name" value="PROTEIN-L-ISOASPARTATE O-METHYLTRANSFERASE"/>
    <property type="match status" value="1"/>
</dbReference>
<dbReference type="KEGG" id="strr:EKD16_25185"/>
<dbReference type="GO" id="GO:0004719">
    <property type="term" value="F:protein-L-isoaspartate (D-aspartate) O-methyltransferase activity"/>
    <property type="evidence" value="ECO:0007669"/>
    <property type="project" value="UniProtKB-EC"/>
</dbReference>
<dbReference type="GO" id="GO:0005737">
    <property type="term" value="C:cytoplasm"/>
    <property type="evidence" value="ECO:0007669"/>
    <property type="project" value="UniProtKB-SubCell"/>
</dbReference>
<keyword evidence="5" id="KW-0963">Cytoplasm</keyword>
<organism evidence="12 13">
    <name type="scientific">Streptomonospora litoralis</name>
    <dbReference type="NCBI Taxonomy" id="2498135"/>
    <lineage>
        <taxon>Bacteria</taxon>
        <taxon>Bacillati</taxon>
        <taxon>Actinomycetota</taxon>
        <taxon>Actinomycetes</taxon>
        <taxon>Streptosporangiales</taxon>
        <taxon>Nocardiopsidaceae</taxon>
        <taxon>Streptomonospora</taxon>
    </lineage>
</organism>
<dbReference type="OrthoDB" id="4035289at2"/>
<evidence type="ECO:0000256" key="8">
    <source>
        <dbReference type="ARBA" id="ARBA00022691"/>
    </source>
</evidence>
<evidence type="ECO:0000313" key="12">
    <source>
        <dbReference type="EMBL" id="QBI56778.1"/>
    </source>
</evidence>
<dbReference type="Gene3D" id="3.40.50.150">
    <property type="entry name" value="Vaccinia Virus protein VP39"/>
    <property type="match status" value="1"/>
</dbReference>
<keyword evidence="7 12" id="KW-0808">Transferase</keyword>
<evidence type="ECO:0000313" key="13">
    <source>
        <dbReference type="Proteomes" id="UP000292235"/>
    </source>
</evidence>
<comment type="similarity">
    <text evidence="2">Belongs to the methyltransferase superfamily. L-isoaspartyl/D-aspartyl protein methyltransferase family.</text>
</comment>
<evidence type="ECO:0000256" key="11">
    <source>
        <dbReference type="ARBA" id="ARBA00031350"/>
    </source>
</evidence>
<dbReference type="SUPFAM" id="SSF53335">
    <property type="entry name" value="S-adenosyl-L-methionine-dependent methyltransferases"/>
    <property type="match status" value="1"/>
</dbReference>
<keyword evidence="12" id="KW-0614">Plasmid</keyword>
<proteinExistence type="inferred from homology"/>
<evidence type="ECO:0000256" key="10">
    <source>
        <dbReference type="ARBA" id="ARBA00031323"/>
    </source>
</evidence>
<dbReference type="Pfam" id="PF01135">
    <property type="entry name" value="PCMT"/>
    <property type="match status" value="1"/>
</dbReference>
<accession>A0A4P6Q7K4</accession>
<dbReference type="EC" id="2.1.1.77" evidence="3"/>
<dbReference type="CDD" id="cd02440">
    <property type="entry name" value="AdoMet_MTases"/>
    <property type="match status" value="1"/>
</dbReference>
<evidence type="ECO:0000256" key="5">
    <source>
        <dbReference type="ARBA" id="ARBA00022490"/>
    </source>
</evidence>
<evidence type="ECO:0000256" key="6">
    <source>
        <dbReference type="ARBA" id="ARBA00022603"/>
    </source>
</evidence>
<keyword evidence="8" id="KW-0949">S-adenosyl-L-methionine</keyword>
<evidence type="ECO:0000256" key="7">
    <source>
        <dbReference type="ARBA" id="ARBA00022679"/>
    </source>
</evidence>
<protein>
    <recommendedName>
        <fullName evidence="4">Protein-L-isoaspartate O-methyltransferase</fullName>
        <ecNumber evidence="3">2.1.1.77</ecNumber>
    </recommendedName>
    <alternativeName>
        <fullName evidence="11">L-isoaspartyl protein carboxyl methyltransferase</fullName>
    </alternativeName>
    <alternativeName>
        <fullName evidence="9">Protein L-isoaspartyl methyltransferase</fullName>
    </alternativeName>
    <alternativeName>
        <fullName evidence="10">Protein-beta-aspartate methyltransferase</fullName>
    </alternativeName>
</protein>
<dbReference type="Proteomes" id="UP000292235">
    <property type="component" value="Plasmid phiM2"/>
</dbReference>
<evidence type="ECO:0000256" key="2">
    <source>
        <dbReference type="ARBA" id="ARBA00005369"/>
    </source>
</evidence>
<gene>
    <name evidence="12" type="primary">pcm3</name>
    <name evidence="12" type="ORF">EKD16_25185</name>
</gene>
<dbReference type="InterPro" id="IPR029063">
    <property type="entry name" value="SAM-dependent_MTases_sf"/>
</dbReference>
<evidence type="ECO:0000256" key="9">
    <source>
        <dbReference type="ARBA" id="ARBA00030757"/>
    </source>
</evidence>
<dbReference type="InterPro" id="IPR000682">
    <property type="entry name" value="PCMT"/>
</dbReference>
<geneLocation type="plasmid" evidence="13">
    <name>phim2</name>
</geneLocation>